<dbReference type="Pfam" id="PF08434">
    <property type="entry name" value="CLCA"/>
    <property type="match status" value="1"/>
</dbReference>
<dbReference type="EMBL" id="BMAW01095747">
    <property type="protein sequence ID" value="GFS71638.1"/>
    <property type="molecule type" value="Genomic_DNA"/>
</dbReference>
<organism evidence="5 6">
    <name type="scientific">Nephila pilipes</name>
    <name type="common">Giant wood spider</name>
    <name type="synonym">Nephila maculata</name>
    <dbReference type="NCBI Taxonomy" id="299642"/>
    <lineage>
        <taxon>Eukaryota</taxon>
        <taxon>Metazoa</taxon>
        <taxon>Ecdysozoa</taxon>
        <taxon>Arthropoda</taxon>
        <taxon>Chelicerata</taxon>
        <taxon>Arachnida</taxon>
        <taxon>Araneae</taxon>
        <taxon>Araneomorphae</taxon>
        <taxon>Entelegynae</taxon>
        <taxon>Araneoidea</taxon>
        <taxon>Nephilidae</taxon>
        <taxon>Nephila</taxon>
    </lineage>
</organism>
<dbReference type="Gene3D" id="2.60.40.10">
    <property type="entry name" value="Immunoglobulins"/>
    <property type="match status" value="1"/>
</dbReference>
<keyword evidence="3" id="KW-0732">Signal</keyword>
<feature type="transmembrane region" description="Helical" evidence="2">
    <location>
        <begin position="760"/>
        <end position="785"/>
    </location>
</feature>
<dbReference type="InterPro" id="IPR013642">
    <property type="entry name" value="CLCA_N"/>
</dbReference>
<keyword evidence="2" id="KW-0472">Membrane</keyword>
<feature type="compositionally biased region" description="Low complexity" evidence="1">
    <location>
        <begin position="803"/>
        <end position="818"/>
    </location>
</feature>
<keyword evidence="6" id="KW-1185">Reference proteome</keyword>
<gene>
    <name evidence="5" type="ORF">NPIL_620621</name>
</gene>
<feature type="signal peptide" evidence="3">
    <location>
        <begin position="1"/>
        <end position="22"/>
    </location>
</feature>
<evidence type="ECO:0000256" key="2">
    <source>
        <dbReference type="SAM" id="Phobius"/>
    </source>
</evidence>
<keyword evidence="2" id="KW-0812">Transmembrane</keyword>
<dbReference type="OrthoDB" id="6349171at2759"/>
<keyword evidence="2" id="KW-1133">Transmembrane helix</keyword>
<evidence type="ECO:0000256" key="3">
    <source>
        <dbReference type="SAM" id="SignalP"/>
    </source>
</evidence>
<feature type="compositionally biased region" description="Polar residues" evidence="1">
    <location>
        <begin position="853"/>
        <end position="880"/>
    </location>
</feature>
<sequence length="903" mass="100302">MMKRILCLCVVACLTILLGVKAEVKVENGAYQDVLLSFAPNVPSDTTQEQIKSLKELLESTSQALYAATGIRIGTVKVRLPSTWHTSWEGETISLASPEQTEQKPDILVDATEDSAFGKKPIALQHGGCTMPGHQIALPMKFVSSSEDYPKGKLLAREWLKYRYGVFDENGFEGDQMYPEYYRVPGSSDIRITECTNPEVNFYFKNPKTGNNCSMDKPDEFGTCKALPEQDANVTSSLMYFHKDLAAMEHICDRENHTHKDNTPSKHNTLCNGESIWDILNKSSDFTSGGSSEEYQPVEFSLIQDRNPRVVLSYENSDVLFVKEDVISLGVMRLLYDLPSQSKVGVYYFTKSVSESRPFADLSNRDVVNGLGDFGYLVKDICVSCALNQAVDVLLEDTSAGAEGTIILITHSKFEGDISNLKTKVENSRLCLTLIRFVDEESGEENLDQLKEAFPCNSLHEIKINEENGQSFENFYSYMNTFIPQPTYDYQVEAMPVIIYVKINYGRYPITEASVTGIVTAPNNENKEVQFFDNGKGDPDITKHDGLYSGYFTNFVDAGDYSLSVTVSHKEGQTMIGKKGADICCGSQVKSEMFTVPSFELKKSIVIKSKSKKPDDGYPPSRILDLKISKFDPPNTIDLEWTAPGGGEVASYILKLFNSRDEALKNFGSSGKVLDTIHLNDSYHDKQEKYELSPGEFEDNATYYIALQALNAEKKGSETSTILEFYIPFGTRGTATNQETSTAIGIEDDPKKSGPSKKTIGIVIGVLGGIVVLCICIYLGIYFFVQKPKREAEEEARAKRNENGSGQRSSSSPSGQIGLNSIPADVIIKHHNEVVTAKNLHKDPPIFKEENLDSFNSSPELPENSTRNNNVPEYSQVQKASSHRTPDSSQQDPSKSPKRMTIV</sequence>
<evidence type="ECO:0000313" key="5">
    <source>
        <dbReference type="EMBL" id="GFS71638.1"/>
    </source>
</evidence>
<evidence type="ECO:0000259" key="4">
    <source>
        <dbReference type="Pfam" id="PF08434"/>
    </source>
</evidence>
<feature type="region of interest" description="Disordered" evidence="1">
    <location>
        <begin position="795"/>
        <end position="818"/>
    </location>
</feature>
<evidence type="ECO:0000313" key="6">
    <source>
        <dbReference type="Proteomes" id="UP000887013"/>
    </source>
</evidence>
<comment type="caution">
    <text evidence="5">The sequence shown here is derived from an EMBL/GenBank/DDBJ whole genome shotgun (WGS) entry which is preliminary data.</text>
</comment>
<name>A0A8X6T1P4_NEPPI</name>
<dbReference type="AlphaFoldDB" id="A0A8X6T1P4"/>
<reference evidence="5" key="1">
    <citation type="submission" date="2020-08" db="EMBL/GenBank/DDBJ databases">
        <title>Multicomponent nature underlies the extraordinary mechanical properties of spider dragline silk.</title>
        <authorList>
            <person name="Kono N."/>
            <person name="Nakamura H."/>
            <person name="Mori M."/>
            <person name="Yoshida Y."/>
            <person name="Ohtoshi R."/>
            <person name="Malay A.D."/>
            <person name="Moran D.A.P."/>
            <person name="Tomita M."/>
            <person name="Numata K."/>
            <person name="Arakawa K."/>
        </authorList>
    </citation>
    <scope>NUCLEOTIDE SEQUENCE</scope>
</reference>
<accession>A0A8X6T1P4</accession>
<feature type="domain" description="Calcium-activated chloride channel N-terminal" evidence="4">
    <location>
        <begin position="24"/>
        <end position="288"/>
    </location>
</feature>
<protein>
    <submittedName>
        <fullName evidence="5">Epithelial chloride channel protein</fullName>
    </submittedName>
</protein>
<evidence type="ECO:0000256" key="1">
    <source>
        <dbReference type="SAM" id="MobiDB-lite"/>
    </source>
</evidence>
<feature type="chain" id="PRO_5036461938" evidence="3">
    <location>
        <begin position="23"/>
        <end position="903"/>
    </location>
</feature>
<proteinExistence type="predicted"/>
<feature type="region of interest" description="Disordered" evidence="1">
    <location>
        <begin position="848"/>
        <end position="903"/>
    </location>
</feature>
<dbReference type="Proteomes" id="UP000887013">
    <property type="component" value="Unassembled WGS sequence"/>
</dbReference>
<dbReference type="InterPro" id="IPR013783">
    <property type="entry name" value="Ig-like_fold"/>
</dbReference>